<evidence type="ECO:0000256" key="1">
    <source>
        <dbReference type="SAM" id="SignalP"/>
    </source>
</evidence>
<dbReference type="AlphaFoldDB" id="A0A2M4DRR4"/>
<name>A0A2M4DRR4_ANODA</name>
<accession>A0A2M4DRR4</accession>
<protein>
    <submittedName>
        <fullName evidence="2">Putative secreted protein</fullName>
    </submittedName>
</protein>
<proteinExistence type="predicted"/>
<reference evidence="2" key="1">
    <citation type="submission" date="2018-01" db="EMBL/GenBank/DDBJ databases">
        <title>An insight into the sialome of Amazonian anophelines.</title>
        <authorList>
            <person name="Ribeiro J.M."/>
            <person name="Scarpassa V."/>
            <person name="Calvo E."/>
        </authorList>
    </citation>
    <scope>NUCLEOTIDE SEQUENCE</scope>
</reference>
<organism evidence="2">
    <name type="scientific">Anopheles darlingi</name>
    <name type="common">Mosquito</name>
    <dbReference type="NCBI Taxonomy" id="43151"/>
    <lineage>
        <taxon>Eukaryota</taxon>
        <taxon>Metazoa</taxon>
        <taxon>Ecdysozoa</taxon>
        <taxon>Arthropoda</taxon>
        <taxon>Hexapoda</taxon>
        <taxon>Insecta</taxon>
        <taxon>Pterygota</taxon>
        <taxon>Neoptera</taxon>
        <taxon>Endopterygota</taxon>
        <taxon>Diptera</taxon>
        <taxon>Nematocera</taxon>
        <taxon>Culicoidea</taxon>
        <taxon>Culicidae</taxon>
        <taxon>Anophelinae</taxon>
        <taxon>Anopheles</taxon>
    </lineage>
</organism>
<evidence type="ECO:0000313" key="2">
    <source>
        <dbReference type="EMBL" id="MBW80253.1"/>
    </source>
</evidence>
<keyword evidence="1" id="KW-0732">Signal</keyword>
<feature type="signal peptide" evidence="1">
    <location>
        <begin position="1"/>
        <end position="15"/>
    </location>
</feature>
<feature type="chain" id="PRO_5014882714" evidence="1">
    <location>
        <begin position="16"/>
        <end position="104"/>
    </location>
</feature>
<dbReference type="EMBL" id="GGFL01016075">
    <property type="protein sequence ID" value="MBW80253.1"/>
    <property type="molecule type" value="Transcribed_RNA"/>
</dbReference>
<sequence>MIMIFLSISSPFSLSLSLCGKRGKEQTKRIFRGGGCGEDARSTVFGARRVMFELLFFDDFAATTKKLALDGGQHTRAHTHETHLWNPAAVVVVFGRMTFFCRER</sequence>